<dbReference type="GO" id="GO:0008360">
    <property type="term" value="P:regulation of cell shape"/>
    <property type="evidence" value="ECO:0007669"/>
    <property type="project" value="UniProtKB-KW"/>
</dbReference>
<feature type="domain" description="Glycosyl transferase family 28 C-terminal" evidence="12">
    <location>
        <begin position="192"/>
        <end position="349"/>
    </location>
</feature>
<evidence type="ECO:0000256" key="9">
    <source>
        <dbReference type="ARBA" id="ARBA00023316"/>
    </source>
</evidence>
<dbReference type="RefSeq" id="WP_015903170.1">
    <property type="nucleotide sequence ID" value="NC_012108.1"/>
</dbReference>
<dbReference type="PANTHER" id="PTHR21015">
    <property type="entry name" value="UDP-N-ACETYLGLUCOSAMINE--N-ACETYLMURAMYL-(PENTAPEPTIDE) PYROPHOSPHORYL-UNDECAPRENOL N-ACETYLGLUCOSAMINE TRANSFERASE 1"/>
    <property type="match status" value="1"/>
</dbReference>
<evidence type="ECO:0000256" key="10">
    <source>
        <dbReference type="HAMAP-Rule" id="MF_00033"/>
    </source>
</evidence>
<reference evidence="13 14" key="1">
    <citation type="journal article" date="2009" name="Environ. Microbiol.">
        <title>Genome sequence of Desulfobacterium autotrophicum HRM2, a marine sulfate reducer oxidizing organic carbon completely to carbon dioxide.</title>
        <authorList>
            <person name="Strittmatter A.W."/>
            <person name="Liesegang H."/>
            <person name="Rabus R."/>
            <person name="Decker I."/>
            <person name="Amann J."/>
            <person name="Andres S."/>
            <person name="Henne A."/>
            <person name="Fricke W.F."/>
            <person name="Martinez-Arias R."/>
            <person name="Bartels D."/>
            <person name="Goesmann A."/>
            <person name="Krause L."/>
            <person name="Puehler A."/>
            <person name="Klenk H.P."/>
            <person name="Richter M."/>
            <person name="Schuler M."/>
            <person name="Gloeckner F.O."/>
            <person name="Meyerdierks A."/>
            <person name="Gottschalk G."/>
            <person name="Amann R."/>
        </authorList>
    </citation>
    <scope>NUCLEOTIDE SEQUENCE [LARGE SCALE GENOMIC DNA]</scope>
    <source>
        <strain evidence="14">ATCC 43914 / DSM 3382 / HRM2</strain>
    </source>
</reference>
<dbReference type="UniPathway" id="UPA00219"/>
<dbReference type="InterPro" id="IPR007235">
    <property type="entry name" value="Glyco_trans_28_C"/>
</dbReference>
<dbReference type="Pfam" id="PF03033">
    <property type="entry name" value="Glyco_transf_28"/>
    <property type="match status" value="1"/>
</dbReference>
<dbReference type="Gene3D" id="3.40.50.2000">
    <property type="entry name" value="Glycogen Phosphorylase B"/>
    <property type="match status" value="2"/>
</dbReference>
<sequence length="369" mass="38814">MDKPLKIIIAGGKTGGHLFPGIAIAQAFSAAVPGTRILFVGTGETFETTTLDRYGFDHTAISISGIKGKGLMGKLSTALRLPVSLVQTFTIIRGFKPDIVMGVGGYSSGPVVLVARLLNILTAIQEQNTIPGITNRILSRICHVVFTSFKSTRGLSKNAVIHHTGNPVRKSDIQSSGSVQSDFGQGSGCFNLLVTGGSQGAHSINQAMVGAMTLLKDPAAVFLVHQTGKADAAEVADAYHTLGVNGVARAFFDDLPQRMAGADLIVSRAGAGAISEITHLGKPSILVPYPHAADDHQRFNAQAVKDQGGAVLILDRDLTPERLKTIIEDLHNNPEHRLSMGRAAKGMALSDPARAIVDICLSMAGKKGK</sequence>
<dbReference type="GO" id="GO:0009252">
    <property type="term" value="P:peptidoglycan biosynthetic process"/>
    <property type="evidence" value="ECO:0007669"/>
    <property type="project" value="UniProtKB-UniRule"/>
</dbReference>
<keyword evidence="5 10" id="KW-0133">Cell shape</keyword>
<dbReference type="InterPro" id="IPR004276">
    <property type="entry name" value="GlycoTrans_28_N"/>
</dbReference>
<evidence type="ECO:0000256" key="6">
    <source>
        <dbReference type="ARBA" id="ARBA00022984"/>
    </source>
</evidence>
<dbReference type="PANTHER" id="PTHR21015:SF22">
    <property type="entry name" value="GLYCOSYLTRANSFERASE"/>
    <property type="match status" value="1"/>
</dbReference>
<dbReference type="OrthoDB" id="9808936at2"/>
<dbReference type="GO" id="GO:0005975">
    <property type="term" value="P:carbohydrate metabolic process"/>
    <property type="evidence" value="ECO:0007669"/>
    <property type="project" value="InterPro"/>
</dbReference>
<comment type="subcellular location">
    <subcellularLocation>
        <location evidence="10">Cell inner membrane</location>
        <topology evidence="10">Peripheral membrane protein</topology>
        <orientation evidence="10">Cytoplasmic side</orientation>
    </subcellularLocation>
</comment>
<protein>
    <recommendedName>
        <fullName evidence="10">UDP-N-acetylglucosamine--N-acetylmuramyl-(pentapeptide) pyrophosphoryl-undecaprenol N-acetylglucosamine transferase</fullName>
        <ecNumber evidence="10">2.4.1.227</ecNumber>
    </recommendedName>
    <alternativeName>
        <fullName evidence="10">Undecaprenyl-PP-MurNAc-pentapeptide-UDPGlcNAc GlcNAc transferase</fullName>
    </alternativeName>
</protein>
<comment type="pathway">
    <text evidence="10">Cell wall biogenesis; peptidoglycan biosynthesis.</text>
</comment>
<organism evidence="13 14">
    <name type="scientific">Desulforapulum autotrophicum (strain ATCC 43914 / DSM 3382 / VKM B-1955 / HRM2)</name>
    <name type="common">Desulfobacterium autotrophicum</name>
    <dbReference type="NCBI Taxonomy" id="177437"/>
    <lineage>
        <taxon>Bacteria</taxon>
        <taxon>Pseudomonadati</taxon>
        <taxon>Thermodesulfobacteriota</taxon>
        <taxon>Desulfobacteria</taxon>
        <taxon>Desulfobacterales</taxon>
        <taxon>Desulfobacteraceae</taxon>
        <taxon>Desulforapulum</taxon>
    </lineage>
</organism>
<dbReference type="EMBL" id="CP001087">
    <property type="protein sequence ID" value="ACN14383.1"/>
    <property type="molecule type" value="Genomic_DNA"/>
</dbReference>
<keyword evidence="10" id="KW-0997">Cell inner membrane</keyword>
<evidence type="ECO:0000313" key="14">
    <source>
        <dbReference type="Proteomes" id="UP000000442"/>
    </source>
</evidence>
<dbReference type="SUPFAM" id="SSF53756">
    <property type="entry name" value="UDP-Glycosyltransferase/glycogen phosphorylase"/>
    <property type="match status" value="1"/>
</dbReference>
<feature type="binding site" evidence="10">
    <location>
        <position position="198"/>
    </location>
    <ligand>
        <name>UDP-N-acetyl-alpha-D-glucosamine</name>
        <dbReference type="ChEBI" id="CHEBI:57705"/>
    </ligand>
</feature>
<feature type="binding site" evidence="10">
    <location>
        <position position="169"/>
    </location>
    <ligand>
        <name>UDP-N-acetyl-alpha-D-glucosamine</name>
        <dbReference type="ChEBI" id="CHEBI:57705"/>
    </ligand>
</feature>
<keyword evidence="7 10" id="KW-0472">Membrane</keyword>
<evidence type="ECO:0000256" key="3">
    <source>
        <dbReference type="ARBA" id="ARBA00022676"/>
    </source>
</evidence>
<dbReference type="Pfam" id="PF04101">
    <property type="entry name" value="Glyco_tran_28_C"/>
    <property type="match status" value="1"/>
</dbReference>
<dbReference type="KEGG" id="dat:HRM2_12710"/>
<feature type="binding site" evidence="10">
    <location>
        <begin position="14"/>
        <end position="16"/>
    </location>
    <ligand>
        <name>UDP-N-acetyl-alpha-D-glucosamine</name>
        <dbReference type="ChEBI" id="CHEBI:57705"/>
    </ligand>
</feature>
<name>C0Q8P3_DESAH</name>
<dbReference type="GO" id="GO:0051991">
    <property type="term" value="F:UDP-N-acetyl-D-glucosamine:N-acetylmuramoyl-L-alanyl-D-glutamyl-meso-2,6-diaminopimelyl-D-alanyl-D-alanine-diphosphoundecaprenol 4-beta-N-acetylglucosaminlytransferase activity"/>
    <property type="evidence" value="ECO:0007669"/>
    <property type="project" value="RHEA"/>
</dbReference>
<evidence type="ECO:0000256" key="2">
    <source>
        <dbReference type="ARBA" id="ARBA00022618"/>
    </source>
</evidence>
<dbReference type="GO" id="GO:0051301">
    <property type="term" value="P:cell division"/>
    <property type="evidence" value="ECO:0007669"/>
    <property type="project" value="UniProtKB-KW"/>
</dbReference>
<proteinExistence type="inferred from homology"/>
<keyword evidence="1 10" id="KW-1003">Cell membrane</keyword>
<dbReference type="eggNOG" id="COG0707">
    <property type="taxonomic scope" value="Bacteria"/>
</dbReference>
<keyword evidence="2 10" id="KW-0132">Cell division</keyword>
<dbReference type="GO" id="GO:0005886">
    <property type="term" value="C:plasma membrane"/>
    <property type="evidence" value="ECO:0007669"/>
    <property type="project" value="UniProtKB-SubCell"/>
</dbReference>
<keyword evidence="6 10" id="KW-0573">Peptidoglycan synthesis</keyword>
<dbReference type="NCBIfam" id="TIGR01133">
    <property type="entry name" value="murG"/>
    <property type="match status" value="1"/>
</dbReference>
<dbReference type="CAZy" id="GT28">
    <property type="family name" value="Glycosyltransferase Family 28"/>
</dbReference>
<accession>C0Q8P3</accession>
<evidence type="ECO:0000256" key="8">
    <source>
        <dbReference type="ARBA" id="ARBA00023306"/>
    </source>
</evidence>
<comment type="similarity">
    <text evidence="10">Belongs to the glycosyltransferase 28 family. MurG subfamily.</text>
</comment>
<evidence type="ECO:0000256" key="1">
    <source>
        <dbReference type="ARBA" id="ARBA00022475"/>
    </source>
</evidence>
<dbReference type="CDD" id="cd03785">
    <property type="entry name" value="GT28_MurG"/>
    <property type="match status" value="1"/>
</dbReference>
<feature type="binding site" evidence="10">
    <location>
        <position position="297"/>
    </location>
    <ligand>
        <name>UDP-N-acetyl-alpha-D-glucosamine</name>
        <dbReference type="ChEBI" id="CHEBI:57705"/>
    </ligand>
</feature>
<evidence type="ECO:0000256" key="5">
    <source>
        <dbReference type="ARBA" id="ARBA00022960"/>
    </source>
</evidence>
<keyword evidence="3 10" id="KW-0328">Glycosyltransferase</keyword>
<dbReference type="Proteomes" id="UP000000442">
    <property type="component" value="Chromosome"/>
</dbReference>
<evidence type="ECO:0000259" key="12">
    <source>
        <dbReference type="Pfam" id="PF04101"/>
    </source>
</evidence>
<gene>
    <name evidence="13" type="primary">murG1</name>
    <name evidence="10" type="synonym">murG</name>
    <name evidence="13" type="ordered locus">HRM2_12710</name>
</gene>
<feature type="domain" description="Glycosyltransferase family 28 N-terminal" evidence="11">
    <location>
        <begin position="7"/>
        <end position="146"/>
    </location>
</feature>
<dbReference type="AlphaFoldDB" id="C0Q8P3"/>
<comment type="function">
    <text evidence="10">Cell wall formation. Catalyzes the transfer of a GlcNAc subunit on undecaprenyl-pyrophosphoryl-MurNAc-pentapeptide (lipid intermediate I) to form undecaprenyl-pyrophosphoryl-MurNAc-(pentapeptide)GlcNAc (lipid intermediate II).</text>
</comment>
<feature type="binding site" evidence="10">
    <location>
        <position position="128"/>
    </location>
    <ligand>
        <name>UDP-N-acetyl-alpha-D-glucosamine</name>
        <dbReference type="ChEBI" id="CHEBI:57705"/>
    </ligand>
</feature>
<comment type="caution">
    <text evidence="10">Lacks conserved residue(s) required for the propagation of feature annotation.</text>
</comment>
<evidence type="ECO:0000259" key="11">
    <source>
        <dbReference type="Pfam" id="PF03033"/>
    </source>
</evidence>
<evidence type="ECO:0000313" key="13">
    <source>
        <dbReference type="EMBL" id="ACN14383.1"/>
    </source>
</evidence>
<evidence type="ECO:0000256" key="4">
    <source>
        <dbReference type="ARBA" id="ARBA00022679"/>
    </source>
</evidence>
<dbReference type="EC" id="2.4.1.227" evidence="10"/>
<keyword evidence="14" id="KW-1185">Reference proteome</keyword>
<dbReference type="GO" id="GO:0071555">
    <property type="term" value="P:cell wall organization"/>
    <property type="evidence" value="ECO:0007669"/>
    <property type="project" value="UniProtKB-KW"/>
</dbReference>
<dbReference type="HAMAP" id="MF_00033">
    <property type="entry name" value="MurG"/>
    <property type="match status" value="1"/>
</dbReference>
<dbReference type="InterPro" id="IPR006009">
    <property type="entry name" value="GlcNAc_MurG"/>
</dbReference>
<keyword evidence="4 10" id="KW-0808">Transferase</keyword>
<dbReference type="HOGENOM" id="CLU_037404_2_1_7"/>
<comment type="catalytic activity">
    <reaction evidence="10">
        <text>di-trans,octa-cis-undecaprenyl diphospho-N-acetyl-alpha-D-muramoyl-L-alanyl-D-glutamyl-meso-2,6-diaminopimeloyl-D-alanyl-D-alanine + UDP-N-acetyl-alpha-D-glucosamine = di-trans,octa-cis-undecaprenyl diphospho-[N-acetyl-alpha-D-glucosaminyl-(1-&gt;4)]-N-acetyl-alpha-D-muramoyl-L-alanyl-D-glutamyl-meso-2,6-diaminopimeloyl-D-alanyl-D-alanine + UDP + H(+)</text>
        <dbReference type="Rhea" id="RHEA:31227"/>
        <dbReference type="ChEBI" id="CHEBI:15378"/>
        <dbReference type="ChEBI" id="CHEBI:57705"/>
        <dbReference type="ChEBI" id="CHEBI:58223"/>
        <dbReference type="ChEBI" id="CHEBI:61387"/>
        <dbReference type="ChEBI" id="CHEBI:61388"/>
        <dbReference type="EC" id="2.4.1.227"/>
    </reaction>
</comment>
<keyword evidence="8 10" id="KW-0131">Cell cycle</keyword>
<dbReference type="GO" id="GO:0050511">
    <property type="term" value="F:undecaprenyldiphospho-muramoylpentapeptide beta-N-acetylglucosaminyltransferase activity"/>
    <property type="evidence" value="ECO:0007669"/>
    <property type="project" value="UniProtKB-UniRule"/>
</dbReference>
<keyword evidence="9 10" id="KW-0961">Cell wall biogenesis/degradation</keyword>
<evidence type="ECO:0000256" key="7">
    <source>
        <dbReference type="ARBA" id="ARBA00023136"/>
    </source>
</evidence>
<dbReference type="STRING" id="177437.HRM2_12710"/>